<reference evidence="5" key="1">
    <citation type="journal article" date="2019" name="Int. J. Syst. Evol. Microbiol.">
        <title>The Global Catalogue of Microorganisms (GCM) 10K type strain sequencing project: providing services to taxonomists for standard genome sequencing and annotation.</title>
        <authorList>
            <consortium name="The Broad Institute Genomics Platform"/>
            <consortium name="The Broad Institute Genome Sequencing Center for Infectious Disease"/>
            <person name="Wu L."/>
            <person name="Ma J."/>
        </authorList>
    </citation>
    <scope>NUCLEOTIDE SEQUENCE [LARGE SCALE GENOMIC DNA]</scope>
    <source>
        <strain evidence="5">JCM 17460</strain>
    </source>
</reference>
<feature type="compositionally biased region" description="Low complexity" evidence="1">
    <location>
        <begin position="412"/>
        <end position="421"/>
    </location>
</feature>
<comment type="caution">
    <text evidence="4">The sequence shown here is derived from an EMBL/GenBank/DDBJ whole genome shotgun (WGS) entry which is preliminary data.</text>
</comment>
<evidence type="ECO:0000313" key="5">
    <source>
        <dbReference type="Proteomes" id="UP001500301"/>
    </source>
</evidence>
<keyword evidence="5" id="KW-1185">Reference proteome</keyword>
<keyword evidence="2" id="KW-0732">Signal</keyword>
<evidence type="ECO:0000313" key="4">
    <source>
        <dbReference type="EMBL" id="GAA3528158.1"/>
    </source>
</evidence>
<dbReference type="PANTHER" id="PTHR33371:SF4">
    <property type="entry name" value="INTERMEMBRANE PHOSPHOLIPID TRANSPORT SYSTEM BINDING PROTEIN MLAD"/>
    <property type="match status" value="1"/>
</dbReference>
<dbReference type="InterPro" id="IPR052336">
    <property type="entry name" value="MlaD_Phospholipid_Transporter"/>
</dbReference>
<dbReference type="Pfam" id="PF02470">
    <property type="entry name" value="MlaD"/>
    <property type="match status" value="1"/>
</dbReference>
<evidence type="ECO:0000256" key="1">
    <source>
        <dbReference type="SAM" id="MobiDB-lite"/>
    </source>
</evidence>
<gene>
    <name evidence="4" type="ORF">GCM10022263_15960</name>
</gene>
<dbReference type="Proteomes" id="UP001500301">
    <property type="component" value="Unassembled WGS sequence"/>
</dbReference>
<dbReference type="EMBL" id="BAABBB010000009">
    <property type="protein sequence ID" value="GAA3528158.1"/>
    <property type="molecule type" value="Genomic_DNA"/>
</dbReference>
<proteinExistence type="predicted"/>
<feature type="signal peptide" evidence="2">
    <location>
        <begin position="1"/>
        <end position="23"/>
    </location>
</feature>
<accession>A0ABP6V8A4</accession>
<dbReference type="InterPro" id="IPR003399">
    <property type="entry name" value="Mce/MlaD"/>
</dbReference>
<organism evidence="4 5">
    <name type="scientific">Nocardioides daeguensis</name>
    <dbReference type="NCBI Taxonomy" id="908359"/>
    <lineage>
        <taxon>Bacteria</taxon>
        <taxon>Bacillati</taxon>
        <taxon>Actinomycetota</taxon>
        <taxon>Actinomycetes</taxon>
        <taxon>Propionibacteriales</taxon>
        <taxon>Nocardioidaceae</taxon>
        <taxon>Nocardioides</taxon>
    </lineage>
</organism>
<sequence>MSSHLSSLSRPARFALVGTLVLAAAAVGTASGGDDGKSRQVVGLFKDVSPLEVGSEIRASGVKVGEVQDIELQNGLARVVLDIDSAVFPLHQDARLSIRPINLLGENFIELQPGSADQPSLRGAIPVEQTSTVTTLQDVLDTVDDPTGTALAALVGELGSGVEGNGEQMAAALKALAPTMQQVDRLGDVLRAQNDVLGELLTSADPLATAAAGPDGKRMDALVEQTRNLLVALGAEQDGIKATIAQLPATLKEARTTLSALDRVADATAPTLRQARPVTDDLDQIAGEIEDFTVYATPAFASFDGVFAEADRLLEQAAPMVTALRRSGDDLESVAEGLVPVGDQLLDRHLGDLMAFVRKWALSTNGRDAVSHYFRGVFHVTPAALTALVKGAPLLSPSDGGHRTPESGTGAAGAPAAPAAPEDLSGAIDQVTKLLGKDGVLDLCAILVTDPECAQVESGATDPAAAVPAPAADPTSATGLDVDQELGLLGQLLGGLGGLLK</sequence>
<evidence type="ECO:0000256" key="2">
    <source>
        <dbReference type="SAM" id="SignalP"/>
    </source>
</evidence>
<feature type="chain" id="PRO_5045431604" description="Mce/MlaD domain-containing protein" evidence="2">
    <location>
        <begin position="24"/>
        <end position="501"/>
    </location>
</feature>
<feature type="region of interest" description="Disordered" evidence="1">
    <location>
        <begin position="396"/>
        <end position="421"/>
    </location>
</feature>
<dbReference type="PANTHER" id="PTHR33371">
    <property type="entry name" value="INTERMEMBRANE PHOSPHOLIPID TRANSPORT SYSTEM BINDING PROTEIN MLAD-RELATED"/>
    <property type="match status" value="1"/>
</dbReference>
<name>A0ABP6V8A4_9ACTN</name>
<evidence type="ECO:0000259" key="3">
    <source>
        <dbReference type="Pfam" id="PF02470"/>
    </source>
</evidence>
<protein>
    <recommendedName>
        <fullName evidence="3">Mce/MlaD domain-containing protein</fullName>
    </recommendedName>
</protein>
<feature type="domain" description="Mce/MlaD" evidence="3">
    <location>
        <begin position="39"/>
        <end position="114"/>
    </location>
</feature>
<dbReference type="RefSeq" id="WP_257440868.1">
    <property type="nucleotide sequence ID" value="NZ_BAABBB010000009.1"/>
</dbReference>